<accession>A0A7R9KX48</accession>
<dbReference type="PANTHER" id="PTHR13142:SF1">
    <property type="entry name" value="INNER CENTROMERE PROTEIN"/>
    <property type="match status" value="1"/>
</dbReference>
<dbReference type="GO" id="GO:0051310">
    <property type="term" value="P:metaphase chromosome alignment"/>
    <property type="evidence" value="ECO:0007669"/>
    <property type="project" value="TreeGrafter"/>
</dbReference>
<evidence type="ECO:0000313" key="11">
    <source>
        <dbReference type="Proteomes" id="UP000759131"/>
    </source>
</evidence>
<keyword evidence="5" id="KW-0159">Chromosome partition</keyword>
<dbReference type="GO" id="GO:0051257">
    <property type="term" value="P:meiotic spindle midzone assembly"/>
    <property type="evidence" value="ECO:0007669"/>
    <property type="project" value="TreeGrafter"/>
</dbReference>
<dbReference type="GO" id="GO:1990385">
    <property type="term" value="C:meiotic spindle midzone"/>
    <property type="evidence" value="ECO:0007669"/>
    <property type="project" value="TreeGrafter"/>
</dbReference>
<dbReference type="GO" id="GO:0000281">
    <property type="term" value="P:mitotic cytokinesis"/>
    <property type="evidence" value="ECO:0007669"/>
    <property type="project" value="TreeGrafter"/>
</dbReference>
<comment type="similarity">
    <text evidence="3">Belongs to the INCENP family.</text>
</comment>
<dbReference type="EMBL" id="OC862139">
    <property type="protein sequence ID" value="CAD7629974.1"/>
    <property type="molecule type" value="Genomic_DNA"/>
</dbReference>
<feature type="region of interest" description="Disordered" evidence="8">
    <location>
        <begin position="474"/>
        <end position="493"/>
    </location>
</feature>
<feature type="region of interest" description="Disordered" evidence="8">
    <location>
        <begin position="656"/>
        <end position="704"/>
    </location>
</feature>
<feature type="region of interest" description="Disordered" evidence="8">
    <location>
        <begin position="499"/>
        <end position="575"/>
    </location>
</feature>
<feature type="region of interest" description="Disordered" evidence="8">
    <location>
        <begin position="283"/>
        <end position="304"/>
    </location>
</feature>
<feature type="region of interest" description="Disordered" evidence="8">
    <location>
        <begin position="383"/>
        <end position="436"/>
    </location>
</feature>
<dbReference type="Pfam" id="PF03941">
    <property type="entry name" value="INCENP_ARK-bind"/>
    <property type="match status" value="1"/>
</dbReference>
<gene>
    <name evidence="10" type="ORF">OSB1V03_LOCUS10388</name>
</gene>
<keyword evidence="6" id="KW-0206">Cytoskeleton</keyword>
<evidence type="ECO:0000256" key="2">
    <source>
        <dbReference type="ARBA" id="ARBA00004186"/>
    </source>
</evidence>
<dbReference type="EMBL" id="CAJPIZ010007564">
    <property type="protein sequence ID" value="CAG2110404.1"/>
    <property type="molecule type" value="Genomic_DNA"/>
</dbReference>
<keyword evidence="7" id="KW-0539">Nucleus</keyword>
<feature type="compositionally biased region" description="Basic residues" evidence="8">
    <location>
        <begin position="118"/>
        <end position="129"/>
    </location>
</feature>
<name>A0A7R9KX48_9ACAR</name>
<evidence type="ECO:0000256" key="5">
    <source>
        <dbReference type="ARBA" id="ARBA00022829"/>
    </source>
</evidence>
<keyword evidence="11" id="KW-1185">Reference proteome</keyword>
<feature type="domain" description="Inner centromere protein ARK-binding" evidence="9">
    <location>
        <begin position="710"/>
        <end position="745"/>
    </location>
</feature>
<feature type="region of interest" description="Disordered" evidence="8">
    <location>
        <begin position="118"/>
        <end position="138"/>
    </location>
</feature>
<dbReference type="Gene3D" id="1.20.5.2230">
    <property type="match status" value="1"/>
</dbReference>
<keyword evidence="4" id="KW-0963">Cytoplasm</keyword>
<comment type="subcellular location">
    <subcellularLocation>
        <location evidence="2">Cytoplasm</location>
        <location evidence="2">Cytoskeleton</location>
        <location evidence="2">Spindle</location>
    </subcellularLocation>
    <subcellularLocation>
        <location evidence="1">Nucleus</location>
    </subcellularLocation>
</comment>
<organism evidence="10">
    <name type="scientific">Medioppia subpectinata</name>
    <dbReference type="NCBI Taxonomy" id="1979941"/>
    <lineage>
        <taxon>Eukaryota</taxon>
        <taxon>Metazoa</taxon>
        <taxon>Ecdysozoa</taxon>
        <taxon>Arthropoda</taxon>
        <taxon>Chelicerata</taxon>
        <taxon>Arachnida</taxon>
        <taxon>Acari</taxon>
        <taxon>Acariformes</taxon>
        <taxon>Sarcoptiformes</taxon>
        <taxon>Oribatida</taxon>
        <taxon>Brachypylina</taxon>
        <taxon>Oppioidea</taxon>
        <taxon>Oppiidae</taxon>
        <taxon>Medioppia</taxon>
    </lineage>
</organism>
<evidence type="ECO:0000256" key="6">
    <source>
        <dbReference type="ARBA" id="ARBA00023212"/>
    </source>
</evidence>
<evidence type="ECO:0000313" key="10">
    <source>
        <dbReference type="EMBL" id="CAD7629974.1"/>
    </source>
</evidence>
<dbReference type="GO" id="GO:0030496">
    <property type="term" value="C:midbody"/>
    <property type="evidence" value="ECO:0007669"/>
    <property type="project" value="TreeGrafter"/>
</dbReference>
<feature type="compositionally biased region" description="Acidic residues" evidence="8">
    <location>
        <begin position="283"/>
        <end position="292"/>
    </location>
</feature>
<feature type="compositionally biased region" description="Low complexity" evidence="8">
    <location>
        <begin position="408"/>
        <end position="419"/>
    </location>
</feature>
<evidence type="ECO:0000256" key="8">
    <source>
        <dbReference type="SAM" id="MobiDB-lite"/>
    </source>
</evidence>
<dbReference type="GO" id="GO:0032133">
    <property type="term" value="C:chromosome passenger complex"/>
    <property type="evidence" value="ECO:0007669"/>
    <property type="project" value="TreeGrafter"/>
</dbReference>
<dbReference type="GO" id="GO:0005634">
    <property type="term" value="C:nucleus"/>
    <property type="evidence" value="ECO:0007669"/>
    <property type="project" value="UniProtKB-SubCell"/>
</dbReference>
<proteinExistence type="inferred from homology"/>
<reference evidence="10" key="1">
    <citation type="submission" date="2020-11" db="EMBL/GenBank/DDBJ databases">
        <authorList>
            <person name="Tran Van P."/>
        </authorList>
    </citation>
    <scope>NUCLEOTIDE SEQUENCE</scope>
</reference>
<dbReference type="InterPro" id="IPR005635">
    <property type="entry name" value="Inner_centromere_prot_ARK-bd"/>
</dbReference>
<dbReference type="Proteomes" id="UP000759131">
    <property type="component" value="Unassembled WGS sequence"/>
</dbReference>
<evidence type="ECO:0000259" key="9">
    <source>
        <dbReference type="Pfam" id="PF03941"/>
    </source>
</evidence>
<evidence type="ECO:0000256" key="7">
    <source>
        <dbReference type="ARBA" id="ARBA00023242"/>
    </source>
</evidence>
<protein>
    <recommendedName>
        <fullName evidence="9">Inner centromere protein ARK-binding domain-containing protein</fullName>
    </recommendedName>
</protein>
<sequence length="817" mass="92600">MYEQGFTCGSRDCHIVFNFGRIFVFIGELYNRQHTQHIPLSPQQHLTIDCLIATMGTFVANDDHYVISGHTSDKVVHEWRGLVSAHNEMIAFIIESAKQMAEYIQTDINDSRVLRTPSRARRLSKRKRSSAATARHLALNSSTCKKRSNAAAVALKTRDPSVAVTPRRLSKRAKRSTIQLDTTVDEMMDTTAVASKVAVDVTDACVKSLDSLMTCVVSNHKISVEMVDIEDENRPPVMTTKANEIRTEDIDSPKLLTASEMMSELSISEDTNKMVNKLNESENEWMTDDEDCPASQKTPKKDTEVFFDAKNGTKKSSTNVSLINKTLNTSSAAKETRKKSLYFTPQTTQRSTRAQTRMLSRIADSSQKTPQVANRLIAQRESAAATSGYHSGGGATSGGKPMTAGCGSSARSVRSYSRVQQPGGGKAPDTKSLTDSAMKKRLEAEDQRRQRLMASQEKEKRAIEKRRILIEQSVSEKKQKSQEKANRAAELRELNAKKESERLRKEQERREEWERKREEERRELLRRKHEELQQKTRETERRKQLQEQKEMEAQMRRREELSRKQEAERERQREQERMAALIQHHNNSLQQKAMANSFIKKCAVGESSTTVAAATAAVTQPVPKVVLTKLSPELTAKHMPPQIIAPKEPTPIATAANRSPVETAATKSDPNQTYTKPDAPNETYVMDTSSYDMTPPPKEHSYDNYDISQIASDDDTDDDQQPRKRIPGWARGHMFIKQVHQQYSRPYKELYKEIKGVFGSGDALLNRFKVEFELMFPKRPIHPKYAKRTSSAVWDEPPARYRQAAGPNESLMNETFT</sequence>
<feature type="compositionally biased region" description="Low complexity" evidence="8">
    <location>
        <begin position="344"/>
        <end position="353"/>
    </location>
</feature>
<dbReference type="PANTHER" id="PTHR13142">
    <property type="entry name" value="INNER CENTROMERE PROTEIN"/>
    <property type="match status" value="1"/>
</dbReference>
<feature type="region of interest" description="Disordered" evidence="8">
    <location>
        <begin position="328"/>
        <end position="353"/>
    </location>
</feature>
<dbReference type="GO" id="GO:0000776">
    <property type="term" value="C:kinetochore"/>
    <property type="evidence" value="ECO:0007669"/>
    <property type="project" value="TreeGrafter"/>
</dbReference>
<feature type="compositionally biased region" description="Polar residues" evidence="8">
    <location>
        <begin position="665"/>
        <end position="675"/>
    </location>
</feature>
<dbReference type="AlphaFoldDB" id="A0A7R9KX48"/>
<evidence type="ECO:0000256" key="4">
    <source>
        <dbReference type="ARBA" id="ARBA00022490"/>
    </source>
</evidence>
<dbReference type="OrthoDB" id="6504368at2759"/>
<evidence type="ECO:0000256" key="1">
    <source>
        <dbReference type="ARBA" id="ARBA00004123"/>
    </source>
</evidence>
<evidence type="ECO:0000256" key="3">
    <source>
        <dbReference type="ARBA" id="ARBA00010042"/>
    </source>
</evidence>